<comment type="subcellular location">
    <subcellularLocation>
        <location evidence="5">Membrane</location>
        <topology evidence="5">Single-pass membrane protein</topology>
    </subcellularLocation>
</comment>
<evidence type="ECO:0000256" key="5">
    <source>
        <dbReference type="RuleBase" id="RU362059"/>
    </source>
</evidence>
<keyword evidence="5" id="KW-0472">Membrane</keyword>
<reference evidence="6" key="1">
    <citation type="submission" date="2021-12" db="EMBL/GenBank/DDBJ databases">
        <authorList>
            <person name="King R."/>
        </authorList>
    </citation>
    <scope>NUCLEOTIDE SEQUENCE</scope>
</reference>
<evidence type="ECO:0000256" key="1">
    <source>
        <dbReference type="ARBA" id="ARBA00009995"/>
    </source>
</evidence>
<organism evidence="6 7">
    <name type="scientific">Brassicogethes aeneus</name>
    <name type="common">Rape pollen beetle</name>
    <name type="synonym">Meligethes aeneus</name>
    <dbReference type="NCBI Taxonomy" id="1431903"/>
    <lineage>
        <taxon>Eukaryota</taxon>
        <taxon>Metazoa</taxon>
        <taxon>Ecdysozoa</taxon>
        <taxon>Arthropoda</taxon>
        <taxon>Hexapoda</taxon>
        <taxon>Insecta</taxon>
        <taxon>Pterygota</taxon>
        <taxon>Neoptera</taxon>
        <taxon>Endopterygota</taxon>
        <taxon>Coleoptera</taxon>
        <taxon>Polyphaga</taxon>
        <taxon>Cucujiformia</taxon>
        <taxon>Nitidulidae</taxon>
        <taxon>Meligethinae</taxon>
        <taxon>Brassicogethes</taxon>
    </lineage>
</organism>
<dbReference type="FunFam" id="3.40.50.2000:FF:000021">
    <property type="entry name" value="UDP-glucuronosyltransferase"/>
    <property type="match status" value="1"/>
</dbReference>
<dbReference type="GO" id="GO:0016020">
    <property type="term" value="C:membrane"/>
    <property type="evidence" value="ECO:0007669"/>
    <property type="project" value="UniProtKB-SubCell"/>
</dbReference>
<keyword evidence="2 4" id="KW-0328">Glycosyltransferase</keyword>
<dbReference type="CDD" id="cd03784">
    <property type="entry name" value="GT1_Gtf-like"/>
    <property type="match status" value="1"/>
</dbReference>
<comment type="similarity">
    <text evidence="1 4">Belongs to the UDP-glycosyltransferase family.</text>
</comment>
<dbReference type="GO" id="GO:0015020">
    <property type="term" value="F:glucuronosyltransferase activity"/>
    <property type="evidence" value="ECO:0007669"/>
    <property type="project" value="UniProtKB-EC"/>
</dbReference>
<sequence>MRLIIVICATISSSHCANILGVFVSAAYSHHASLYPMYEKLATKGHNVTLLTAFPKNLTIKNLHEIDISFVKETYYNSVKKYFFEPYSKMNVFEIAYGSINIVYDTSKRIIEEKFVRDVFRNDYDVMIIENKTPLTYFGGLVNKAPIIGVSSMSGWPTVHDALGNPIHPVLSPNFLLTIGDNPTFIERLSSVTYNIVCRFLIYYYDLPRSNKIARKYFGSNVASLDEVERNMSLGLFTKNFVTNGVTPVVPSAVEVSFMNIKPKQDLPEDIQEFMDKSKKGIVFLSLGSFITNFNLTEQKVILNSVLELPYDVLWKSDTSEQLPSNIMVKNWFPQQDLLGHPKLKVFVTQGGLHSIEEALYNAVPMVLLPVIADQGQNSKRVVSKGLGKMLDIMTVSKDILVKTVIEVAEDNKYKEAALNISKILKDEPMFGVDKAVWWVEYVIRHKGARHLRSGFVDMPFYQYYLLDVLSFITVLIILCVVLVLQIIKFCKIKLKMFKLKQQ</sequence>
<dbReference type="SUPFAM" id="SSF53756">
    <property type="entry name" value="UDP-Glycosyltransferase/glycogen phosphorylase"/>
    <property type="match status" value="1"/>
</dbReference>
<dbReference type="PANTHER" id="PTHR48043">
    <property type="entry name" value="EG:EG0003.4 PROTEIN-RELATED"/>
    <property type="match status" value="1"/>
</dbReference>
<dbReference type="EMBL" id="OV121132">
    <property type="protein sequence ID" value="CAH0548077.1"/>
    <property type="molecule type" value="Genomic_DNA"/>
</dbReference>
<dbReference type="EC" id="2.4.1.17" evidence="5"/>
<dbReference type="OrthoDB" id="6072202at2759"/>
<keyword evidence="5" id="KW-1133">Transmembrane helix</keyword>
<dbReference type="Proteomes" id="UP001154078">
    <property type="component" value="Chromosome 1"/>
</dbReference>
<evidence type="ECO:0000313" key="7">
    <source>
        <dbReference type="Proteomes" id="UP001154078"/>
    </source>
</evidence>
<keyword evidence="3 4" id="KW-0808">Transferase</keyword>
<feature type="transmembrane region" description="Helical" evidence="5">
    <location>
        <begin position="464"/>
        <end position="488"/>
    </location>
</feature>
<dbReference type="InterPro" id="IPR035595">
    <property type="entry name" value="UDP_glycos_trans_CS"/>
</dbReference>
<evidence type="ECO:0000313" key="6">
    <source>
        <dbReference type="EMBL" id="CAH0548077.1"/>
    </source>
</evidence>
<feature type="signal peptide" evidence="5">
    <location>
        <begin position="1"/>
        <end position="16"/>
    </location>
</feature>
<dbReference type="PANTHER" id="PTHR48043:SF159">
    <property type="entry name" value="EG:EG0003.4 PROTEIN-RELATED"/>
    <property type="match status" value="1"/>
</dbReference>
<dbReference type="Pfam" id="PF00201">
    <property type="entry name" value="UDPGT"/>
    <property type="match status" value="1"/>
</dbReference>
<gene>
    <name evidence="6" type="ORF">MELIAE_LOCUS1921</name>
</gene>
<evidence type="ECO:0000256" key="3">
    <source>
        <dbReference type="ARBA" id="ARBA00022679"/>
    </source>
</evidence>
<protein>
    <recommendedName>
        <fullName evidence="5">UDP-glucuronosyltransferase</fullName>
        <ecNumber evidence="5">2.4.1.17</ecNumber>
    </recommendedName>
</protein>
<keyword evidence="7" id="KW-1185">Reference proteome</keyword>
<proteinExistence type="inferred from homology"/>
<dbReference type="AlphaFoldDB" id="A0A9P0AS55"/>
<evidence type="ECO:0000256" key="2">
    <source>
        <dbReference type="ARBA" id="ARBA00022676"/>
    </source>
</evidence>
<dbReference type="InterPro" id="IPR002213">
    <property type="entry name" value="UDP_glucos_trans"/>
</dbReference>
<comment type="catalytic activity">
    <reaction evidence="5">
        <text>glucuronate acceptor + UDP-alpha-D-glucuronate = acceptor beta-D-glucuronoside + UDP + H(+)</text>
        <dbReference type="Rhea" id="RHEA:21032"/>
        <dbReference type="ChEBI" id="CHEBI:15378"/>
        <dbReference type="ChEBI" id="CHEBI:58052"/>
        <dbReference type="ChEBI" id="CHEBI:58223"/>
        <dbReference type="ChEBI" id="CHEBI:132367"/>
        <dbReference type="ChEBI" id="CHEBI:132368"/>
        <dbReference type="EC" id="2.4.1.17"/>
    </reaction>
</comment>
<keyword evidence="5" id="KW-0732">Signal</keyword>
<keyword evidence="5" id="KW-0812">Transmembrane</keyword>
<name>A0A9P0AS55_BRAAE</name>
<dbReference type="InterPro" id="IPR050271">
    <property type="entry name" value="UDP-glycosyltransferase"/>
</dbReference>
<feature type="chain" id="PRO_5040539114" description="UDP-glucuronosyltransferase" evidence="5">
    <location>
        <begin position="17"/>
        <end position="503"/>
    </location>
</feature>
<evidence type="ECO:0000256" key="4">
    <source>
        <dbReference type="RuleBase" id="RU003718"/>
    </source>
</evidence>
<dbReference type="Gene3D" id="3.40.50.2000">
    <property type="entry name" value="Glycogen Phosphorylase B"/>
    <property type="match status" value="1"/>
</dbReference>
<accession>A0A9P0AS55</accession>
<dbReference type="PROSITE" id="PS00375">
    <property type="entry name" value="UDPGT"/>
    <property type="match status" value="1"/>
</dbReference>